<dbReference type="AlphaFoldDB" id="A0AAW1MED4"/>
<accession>A0AAW1MED4</accession>
<evidence type="ECO:0000313" key="2">
    <source>
        <dbReference type="Proteomes" id="UP001458880"/>
    </source>
</evidence>
<sequence length="130" mass="15114">MPRCRSITDPAQKEITSYFSVQKGPLNIECKNIITKADNDRLSQLYRRRSKRYQCNNQNIENNQDVEYIKTEIQDMSNKTMPLSPQIILSTDIGCTEYLNTTGMMSTYYSWQSNRPETSPSKNGKVKQFL</sequence>
<reference evidence="1 2" key="1">
    <citation type="journal article" date="2024" name="BMC Genomics">
        <title>De novo assembly and annotation of Popillia japonica's genome with initial clues to its potential as an invasive pest.</title>
        <authorList>
            <person name="Cucini C."/>
            <person name="Boschi S."/>
            <person name="Funari R."/>
            <person name="Cardaioli E."/>
            <person name="Iannotti N."/>
            <person name="Marturano G."/>
            <person name="Paoli F."/>
            <person name="Bruttini M."/>
            <person name="Carapelli A."/>
            <person name="Frati F."/>
            <person name="Nardi F."/>
        </authorList>
    </citation>
    <scope>NUCLEOTIDE SEQUENCE [LARGE SCALE GENOMIC DNA]</scope>
    <source>
        <strain evidence="1">DMR45628</strain>
    </source>
</reference>
<dbReference type="Proteomes" id="UP001458880">
    <property type="component" value="Unassembled WGS sequence"/>
</dbReference>
<gene>
    <name evidence="1" type="ORF">QE152_g7590</name>
</gene>
<dbReference type="EMBL" id="JASPKY010000056">
    <property type="protein sequence ID" value="KAK9744570.1"/>
    <property type="molecule type" value="Genomic_DNA"/>
</dbReference>
<evidence type="ECO:0000313" key="1">
    <source>
        <dbReference type="EMBL" id="KAK9744570.1"/>
    </source>
</evidence>
<organism evidence="1 2">
    <name type="scientific">Popillia japonica</name>
    <name type="common">Japanese beetle</name>
    <dbReference type="NCBI Taxonomy" id="7064"/>
    <lineage>
        <taxon>Eukaryota</taxon>
        <taxon>Metazoa</taxon>
        <taxon>Ecdysozoa</taxon>
        <taxon>Arthropoda</taxon>
        <taxon>Hexapoda</taxon>
        <taxon>Insecta</taxon>
        <taxon>Pterygota</taxon>
        <taxon>Neoptera</taxon>
        <taxon>Endopterygota</taxon>
        <taxon>Coleoptera</taxon>
        <taxon>Polyphaga</taxon>
        <taxon>Scarabaeiformia</taxon>
        <taxon>Scarabaeidae</taxon>
        <taxon>Rutelinae</taxon>
        <taxon>Popillia</taxon>
    </lineage>
</organism>
<name>A0AAW1MED4_POPJA</name>
<keyword evidence="2" id="KW-1185">Reference proteome</keyword>
<protein>
    <submittedName>
        <fullName evidence="1">Uncharacterized protein</fullName>
    </submittedName>
</protein>
<comment type="caution">
    <text evidence="1">The sequence shown here is derived from an EMBL/GenBank/DDBJ whole genome shotgun (WGS) entry which is preliminary data.</text>
</comment>
<proteinExistence type="predicted"/>